<dbReference type="InterPro" id="IPR021408">
    <property type="entry name" value="DUF3046"/>
</dbReference>
<evidence type="ECO:0000313" key="1">
    <source>
        <dbReference type="EMBL" id="MFC6005556.1"/>
    </source>
</evidence>
<name>A0ABW1J8J7_9ACTN</name>
<dbReference type="RefSeq" id="WP_345716444.1">
    <property type="nucleotide sequence ID" value="NZ_BAABFP010000005.1"/>
</dbReference>
<accession>A0ABW1J8J7</accession>
<keyword evidence="2" id="KW-1185">Reference proteome</keyword>
<dbReference type="EMBL" id="JBHSRD010000002">
    <property type="protein sequence ID" value="MFC6005556.1"/>
    <property type="molecule type" value="Genomic_DNA"/>
</dbReference>
<dbReference type="Proteomes" id="UP001596189">
    <property type="component" value="Unassembled WGS sequence"/>
</dbReference>
<comment type="caution">
    <text evidence="1">The sequence shown here is derived from an EMBL/GenBank/DDBJ whole genome shotgun (WGS) entry which is preliminary data.</text>
</comment>
<reference evidence="2" key="1">
    <citation type="journal article" date="2019" name="Int. J. Syst. Evol. Microbiol.">
        <title>The Global Catalogue of Microorganisms (GCM) 10K type strain sequencing project: providing services to taxonomists for standard genome sequencing and annotation.</title>
        <authorList>
            <consortium name="The Broad Institute Genomics Platform"/>
            <consortium name="The Broad Institute Genome Sequencing Center for Infectious Disease"/>
            <person name="Wu L."/>
            <person name="Ma J."/>
        </authorList>
    </citation>
    <scope>NUCLEOTIDE SEQUENCE [LARGE SCALE GENOMIC DNA]</scope>
    <source>
        <strain evidence="2">KACC 14249</strain>
    </source>
</reference>
<evidence type="ECO:0000313" key="2">
    <source>
        <dbReference type="Proteomes" id="UP001596189"/>
    </source>
</evidence>
<proteinExistence type="predicted"/>
<protein>
    <submittedName>
        <fullName evidence="1">DUF3046 domain-containing protein</fullName>
    </submittedName>
</protein>
<gene>
    <name evidence="1" type="ORF">ACFQDO_00295</name>
</gene>
<organism evidence="1 2">
    <name type="scientific">Angustibacter luteus</name>
    <dbReference type="NCBI Taxonomy" id="658456"/>
    <lineage>
        <taxon>Bacteria</taxon>
        <taxon>Bacillati</taxon>
        <taxon>Actinomycetota</taxon>
        <taxon>Actinomycetes</taxon>
        <taxon>Kineosporiales</taxon>
        <taxon>Kineosporiaceae</taxon>
    </lineage>
</organism>
<sequence>MRHSEFWQLMEEEFGPGYARTVARDQVVAALGGRTAEQALADHVSPRDVWLALCDAMDVPLEHRWGREKNRKAHG</sequence>
<dbReference type="Pfam" id="PF11248">
    <property type="entry name" value="DUF3046"/>
    <property type="match status" value="1"/>
</dbReference>